<gene>
    <name evidence="3" type="ORF">SAMN00017405_0753</name>
</gene>
<dbReference type="PANTHER" id="PTHR41771:SF1">
    <property type="entry name" value="MEMBRANE PROTEIN"/>
    <property type="match status" value="1"/>
</dbReference>
<sequence>MKKNIILTVLILILLCSNIAFADTVVDEPIISFEKGRVLNVEDKHMEGDYSYDYQQVKLKILTGKYEGEIVNIENALTDNSLYNIVVKEKDKVLLAIEEFEESKNVHITDYARDSVVKLLVIAFLLLLIFVGRGKGFKSVITISLTVLLIFGMFLPLVLKGFNPLFLTIIISTIITLITIILVSGLNKKSYAAIIGTISGVVIAGIISIIIAKLVKLTGMSMEEAGMLMNIPQEITFDFRNLLFAGIILGALGAVMDVAMSIASSIQEIHNANNNLSRSELFKSGMEVGRDIMGTMSNTLILAYTGSFIPLLLLFLAYETPFIRLINMDIVATEIVRSIAGSIGLILTIPITAFFAVTFLKKEKQ</sequence>
<feature type="transmembrane region" description="Helical" evidence="1">
    <location>
        <begin position="338"/>
        <end position="360"/>
    </location>
</feature>
<feature type="chain" id="PRO_5013094142" evidence="2">
    <location>
        <begin position="23"/>
        <end position="365"/>
    </location>
</feature>
<keyword evidence="4" id="KW-1185">Reference proteome</keyword>
<dbReference type="Proteomes" id="UP000192731">
    <property type="component" value="Unassembled WGS sequence"/>
</dbReference>
<keyword evidence="1" id="KW-0812">Transmembrane</keyword>
<evidence type="ECO:0000313" key="4">
    <source>
        <dbReference type="Proteomes" id="UP000192731"/>
    </source>
</evidence>
<feature type="transmembrane region" description="Helical" evidence="1">
    <location>
        <begin position="165"/>
        <end position="184"/>
    </location>
</feature>
<name>A0A1W1UEC0_DESTI</name>
<dbReference type="OrthoDB" id="5753718at2"/>
<reference evidence="3 4" key="1">
    <citation type="submission" date="2017-04" db="EMBL/GenBank/DDBJ databases">
        <authorList>
            <person name="Afonso C.L."/>
            <person name="Miller P.J."/>
            <person name="Scott M.A."/>
            <person name="Spackman E."/>
            <person name="Goraichik I."/>
            <person name="Dimitrov K.M."/>
            <person name="Suarez D.L."/>
            <person name="Swayne D.E."/>
        </authorList>
    </citation>
    <scope>NUCLEOTIDE SEQUENCE [LARGE SCALE GENOMIC DNA]</scope>
    <source>
        <strain evidence="3 4">DSM 11270</strain>
    </source>
</reference>
<proteinExistence type="predicted"/>
<dbReference type="PANTHER" id="PTHR41771">
    <property type="entry name" value="MEMBRANE PROTEIN-RELATED"/>
    <property type="match status" value="1"/>
</dbReference>
<dbReference type="AlphaFoldDB" id="A0A1W1UEC0"/>
<feature type="signal peptide" evidence="2">
    <location>
        <begin position="1"/>
        <end position="22"/>
    </location>
</feature>
<keyword evidence="1" id="KW-1133">Transmembrane helix</keyword>
<organism evidence="3 4">
    <name type="scientific">Desulfonispora thiosulfatigenes DSM 11270</name>
    <dbReference type="NCBI Taxonomy" id="656914"/>
    <lineage>
        <taxon>Bacteria</taxon>
        <taxon>Bacillati</taxon>
        <taxon>Bacillota</taxon>
        <taxon>Clostridia</taxon>
        <taxon>Eubacteriales</taxon>
        <taxon>Peptococcaceae</taxon>
        <taxon>Desulfonispora</taxon>
    </lineage>
</organism>
<feature type="transmembrane region" description="Helical" evidence="1">
    <location>
        <begin position="300"/>
        <end position="318"/>
    </location>
</feature>
<protein>
    <submittedName>
        <fullName evidence="3">Uncharacterized membrane protein</fullName>
    </submittedName>
</protein>
<feature type="transmembrane region" description="Helical" evidence="1">
    <location>
        <begin position="139"/>
        <end position="159"/>
    </location>
</feature>
<feature type="transmembrane region" description="Helical" evidence="1">
    <location>
        <begin position="242"/>
        <end position="263"/>
    </location>
</feature>
<feature type="transmembrane region" description="Helical" evidence="1">
    <location>
        <begin position="191"/>
        <end position="212"/>
    </location>
</feature>
<dbReference type="STRING" id="656914.SAMN00017405_0753"/>
<dbReference type="RefSeq" id="WP_084051871.1">
    <property type="nucleotide sequence ID" value="NZ_FWWT01000005.1"/>
</dbReference>
<dbReference type="InterPro" id="IPR012507">
    <property type="entry name" value="YibE_F"/>
</dbReference>
<evidence type="ECO:0000256" key="1">
    <source>
        <dbReference type="SAM" id="Phobius"/>
    </source>
</evidence>
<keyword evidence="2" id="KW-0732">Signal</keyword>
<dbReference type="EMBL" id="FWWT01000005">
    <property type="protein sequence ID" value="SMB79389.1"/>
    <property type="molecule type" value="Genomic_DNA"/>
</dbReference>
<accession>A0A1W1UEC0</accession>
<evidence type="ECO:0000313" key="3">
    <source>
        <dbReference type="EMBL" id="SMB79389.1"/>
    </source>
</evidence>
<dbReference type="Pfam" id="PF07907">
    <property type="entry name" value="YibE_F"/>
    <property type="match status" value="1"/>
</dbReference>
<feature type="transmembrane region" description="Helical" evidence="1">
    <location>
        <begin position="115"/>
        <end position="132"/>
    </location>
</feature>
<evidence type="ECO:0000256" key="2">
    <source>
        <dbReference type="SAM" id="SignalP"/>
    </source>
</evidence>
<keyword evidence="1" id="KW-0472">Membrane</keyword>